<evidence type="ECO:0000313" key="2">
    <source>
        <dbReference type="Proteomes" id="UP000316801"/>
    </source>
</evidence>
<comment type="caution">
    <text evidence="1">The sequence shown here is derived from an EMBL/GenBank/DDBJ whole genome shotgun (WGS) entry which is preliminary data.</text>
</comment>
<dbReference type="Proteomes" id="UP000316801">
    <property type="component" value="Unassembled WGS sequence"/>
</dbReference>
<reference evidence="1 2" key="1">
    <citation type="submission" date="2019-07" db="EMBL/GenBank/DDBJ databases">
        <title>Ln-dependent methylotrophs.</title>
        <authorList>
            <person name="Tani A."/>
        </authorList>
    </citation>
    <scope>NUCLEOTIDE SEQUENCE [LARGE SCALE GENOMIC DNA]</scope>
    <source>
        <strain evidence="1 2">SM12</strain>
    </source>
</reference>
<accession>A0A549T936</accession>
<gene>
    <name evidence="1" type="ORF">FNA46_13090</name>
</gene>
<name>A0A549T936_9HYPH</name>
<sequence>MPRVDLICGPAGLAGGAAGVLKLRKGCARAWCRWIAAVVALRQQMA</sequence>
<keyword evidence="2" id="KW-1185">Reference proteome</keyword>
<dbReference type="EMBL" id="VJMG01000032">
    <property type="protein sequence ID" value="TRL38382.1"/>
    <property type="molecule type" value="Genomic_DNA"/>
</dbReference>
<protein>
    <submittedName>
        <fullName evidence="1">CGP-CTERM sorting domain-containing protein</fullName>
    </submittedName>
</protein>
<dbReference type="AlphaFoldDB" id="A0A549T936"/>
<organism evidence="1 2">
    <name type="scientific">Rhizobium straminoryzae</name>
    <dbReference type="NCBI Taxonomy" id="1387186"/>
    <lineage>
        <taxon>Bacteria</taxon>
        <taxon>Pseudomonadati</taxon>
        <taxon>Pseudomonadota</taxon>
        <taxon>Alphaproteobacteria</taxon>
        <taxon>Hyphomicrobiales</taxon>
        <taxon>Rhizobiaceae</taxon>
        <taxon>Rhizobium/Agrobacterium group</taxon>
        <taxon>Rhizobium</taxon>
    </lineage>
</organism>
<evidence type="ECO:0000313" key="1">
    <source>
        <dbReference type="EMBL" id="TRL38382.1"/>
    </source>
</evidence>
<proteinExistence type="predicted"/>